<gene>
    <name evidence="1" type="ORF">N3K66_006542</name>
</gene>
<evidence type="ECO:0000313" key="1">
    <source>
        <dbReference type="EMBL" id="KAI9898182.1"/>
    </source>
</evidence>
<dbReference type="Proteomes" id="UP001163324">
    <property type="component" value="Chromosome 6"/>
</dbReference>
<name>A0ACC0UVP9_9HYPO</name>
<protein>
    <submittedName>
        <fullName evidence="1">Uncharacterized protein</fullName>
    </submittedName>
</protein>
<comment type="caution">
    <text evidence="1">The sequence shown here is derived from an EMBL/GenBank/DDBJ whole genome shotgun (WGS) entry which is preliminary data.</text>
</comment>
<accession>A0ACC0UVP9</accession>
<organism evidence="1 2">
    <name type="scientific">Trichothecium roseum</name>
    <dbReference type="NCBI Taxonomy" id="47278"/>
    <lineage>
        <taxon>Eukaryota</taxon>
        <taxon>Fungi</taxon>
        <taxon>Dikarya</taxon>
        <taxon>Ascomycota</taxon>
        <taxon>Pezizomycotina</taxon>
        <taxon>Sordariomycetes</taxon>
        <taxon>Hypocreomycetidae</taxon>
        <taxon>Hypocreales</taxon>
        <taxon>Hypocreales incertae sedis</taxon>
        <taxon>Trichothecium</taxon>
    </lineage>
</organism>
<reference evidence="1" key="1">
    <citation type="submission" date="2022-10" db="EMBL/GenBank/DDBJ databases">
        <title>Complete Genome of Trichothecium roseum strain YXFP-22015, a Plant Pathogen Isolated from Citrus.</title>
        <authorList>
            <person name="Wang Y."/>
            <person name="Zhu L."/>
        </authorList>
    </citation>
    <scope>NUCLEOTIDE SEQUENCE</scope>
    <source>
        <strain evidence="1">YXFP-22015</strain>
    </source>
</reference>
<evidence type="ECO:0000313" key="2">
    <source>
        <dbReference type="Proteomes" id="UP001163324"/>
    </source>
</evidence>
<proteinExistence type="predicted"/>
<sequence length="395" mass="45491">MSAHGIARSSRPRTEEQKQAEREKIQRYRDLEEQVRGKVAAQDYATETFSLTSKLLRQNPEYYTIWNVRRRCLISGSLSKQSVGSSPSKESPNTLATDTSTHSSGTLSPTSSTETPNPQDPLTAGKNGTTREEVIETIRSELVFTVPLLMDFPKCYWIWNHRQWILGQANEQLSKSTACQIWEEELGLVSKMLSKDQRNFHAWGYRRHVVKTLESLSGKSMVEHEFEYTNKMIRVSLSNFSAWHNRSQLIPRLLEERAANDATRKKFLDDEVNKLREGLNVAPEDQSLWFYHQYLLSNITDGSSDPIAPNLTDEQRISYLDEEIEEISDLLEDYQDIKWIYNALLECTISKARIGSSSIEADSRTEFGTWLGKLRELDPQRQGRWEDMAQTIQIS</sequence>
<keyword evidence="2" id="KW-1185">Reference proteome</keyword>
<dbReference type="EMBL" id="CM047945">
    <property type="protein sequence ID" value="KAI9898182.1"/>
    <property type="molecule type" value="Genomic_DNA"/>
</dbReference>